<dbReference type="EMBL" id="JAEQNB010000004">
    <property type="protein sequence ID" value="MBL0387895.1"/>
    <property type="molecule type" value="Genomic_DNA"/>
</dbReference>
<accession>A0ABS1JC90</accession>
<comment type="caution">
    <text evidence="1">The sequence shown here is derived from an EMBL/GenBank/DDBJ whole genome shotgun (WGS) entry which is preliminary data.</text>
</comment>
<dbReference type="Proteomes" id="UP000602284">
    <property type="component" value="Unassembled WGS sequence"/>
</dbReference>
<name>A0ABS1JC90_9BACL</name>
<reference evidence="1 2" key="1">
    <citation type="submission" date="2021-01" db="EMBL/GenBank/DDBJ databases">
        <title>Tumebacillus sp. strain ITR2 16S ribosomal RNA gene Genome sequencing and assembly.</title>
        <authorList>
            <person name="Kang M."/>
        </authorList>
    </citation>
    <scope>NUCLEOTIDE SEQUENCE [LARGE SCALE GENOMIC DNA]</scope>
    <source>
        <strain evidence="1 2">ITR2</strain>
    </source>
</reference>
<dbReference type="RefSeq" id="WP_201636333.1">
    <property type="nucleotide sequence ID" value="NZ_JAEQNB010000004.1"/>
</dbReference>
<organism evidence="1 2">
    <name type="scientific">Tumebacillus amylolyticus</name>
    <dbReference type="NCBI Taxonomy" id="2801339"/>
    <lineage>
        <taxon>Bacteria</taxon>
        <taxon>Bacillati</taxon>
        <taxon>Bacillota</taxon>
        <taxon>Bacilli</taxon>
        <taxon>Bacillales</taxon>
        <taxon>Alicyclobacillaceae</taxon>
        <taxon>Tumebacillus</taxon>
    </lineage>
</organism>
<evidence type="ECO:0000313" key="2">
    <source>
        <dbReference type="Proteomes" id="UP000602284"/>
    </source>
</evidence>
<sequence>MAIRYDGEFKGYVGLSDKEVERLVKSLLKDYKKLEGRIKAATRQAEGKGMTIARGAILTGYEERLAEVGRAYTQDNHELMHVAKAENLFAGIQGCTEEDTVALDEITGLMVGTRAFGGEAVVWNGLVVPFDVACDLAAQDARNFQQEKDTIDYALEELEKYDPNGALILRGQYCQRRSVANVMMELQELITAEDTDATLAESTYHRWRKEAVKEFGKLVGVC</sequence>
<proteinExistence type="predicted"/>
<evidence type="ECO:0000313" key="1">
    <source>
        <dbReference type="EMBL" id="MBL0387895.1"/>
    </source>
</evidence>
<gene>
    <name evidence="1" type="ORF">JJB07_14735</name>
</gene>
<keyword evidence="2" id="KW-1185">Reference proteome</keyword>
<protein>
    <submittedName>
        <fullName evidence="1">Uncharacterized protein</fullName>
    </submittedName>
</protein>